<evidence type="ECO:0000256" key="2">
    <source>
        <dbReference type="ARBA" id="ARBA00022771"/>
    </source>
</evidence>
<evidence type="ECO:0000256" key="1">
    <source>
        <dbReference type="ARBA" id="ARBA00022723"/>
    </source>
</evidence>
<dbReference type="InterPro" id="IPR013083">
    <property type="entry name" value="Znf_RING/FYVE/PHD"/>
</dbReference>
<dbReference type="PROSITE" id="PS00518">
    <property type="entry name" value="ZF_RING_1"/>
    <property type="match status" value="1"/>
</dbReference>
<name>A0A3B3IM50_ORYLA</name>
<sequence length="263" mass="29000">MGPKRMKPEAKGARASQSSKEGGNGLEGQSELGETRRKLNEDTDGIWDLLTRGGGDDLSDKSSVVSQLECSVCCSTFDNIFRTPKLLDCTHTFCLECLSRLRTISPAPQVLNGESKHLTCPICRRPTTLPPEGPPALTTNLAVLCQLPRHQQQEEPVWLEGKKLFCKSSKGGSGPESALCVYIGESKAVGGPLQTNQQYEQMDRRSKYKKSVFCVVSVTQRMFTMEIKNKTENQLQSKSSPKTYATVFRLTKTGSDTKSTNQE</sequence>
<feature type="domain" description="RING-type" evidence="6">
    <location>
        <begin position="70"/>
        <end position="124"/>
    </location>
</feature>
<keyword evidence="2 4" id="KW-0863">Zinc-finger</keyword>
<keyword evidence="1" id="KW-0479">Metal-binding</keyword>
<reference evidence="7 8" key="1">
    <citation type="journal article" date="2007" name="Nature">
        <title>The medaka draft genome and insights into vertebrate genome evolution.</title>
        <authorList>
            <person name="Kasahara M."/>
            <person name="Naruse K."/>
            <person name="Sasaki S."/>
            <person name="Nakatani Y."/>
            <person name="Qu W."/>
            <person name="Ahsan B."/>
            <person name="Yamada T."/>
            <person name="Nagayasu Y."/>
            <person name="Doi K."/>
            <person name="Kasai Y."/>
            <person name="Jindo T."/>
            <person name="Kobayashi D."/>
            <person name="Shimada A."/>
            <person name="Toyoda A."/>
            <person name="Kuroki Y."/>
            <person name="Fujiyama A."/>
            <person name="Sasaki T."/>
            <person name="Shimizu A."/>
            <person name="Asakawa S."/>
            <person name="Shimizu N."/>
            <person name="Hashimoto S."/>
            <person name="Yang J."/>
            <person name="Lee Y."/>
            <person name="Matsushima K."/>
            <person name="Sugano S."/>
            <person name="Sakaizumi M."/>
            <person name="Narita T."/>
            <person name="Ohishi K."/>
            <person name="Haga S."/>
            <person name="Ohta F."/>
            <person name="Nomoto H."/>
            <person name="Nogata K."/>
            <person name="Morishita T."/>
            <person name="Endo T."/>
            <person name="Shin-I T."/>
            <person name="Takeda H."/>
            <person name="Morishita S."/>
            <person name="Kohara Y."/>
        </authorList>
    </citation>
    <scope>NUCLEOTIDE SEQUENCE [LARGE SCALE GENOMIC DNA]</scope>
    <source>
        <strain evidence="7 8">Hd-rR</strain>
    </source>
</reference>
<feature type="compositionally biased region" description="Basic and acidic residues" evidence="5">
    <location>
        <begin position="1"/>
        <end position="12"/>
    </location>
</feature>
<dbReference type="PROSITE" id="PS50089">
    <property type="entry name" value="ZF_RING_2"/>
    <property type="match status" value="1"/>
</dbReference>
<reference evidence="7" key="2">
    <citation type="submission" date="2025-08" db="UniProtKB">
        <authorList>
            <consortium name="Ensembl"/>
        </authorList>
    </citation>
    <scope>IDENTIFICATION</scope>
    <source>
        <strain evidence="7">Hd-rR</strain>
    </source>
</reference>
<dbReference type="Bgee" id="ENSORLG00000023532">
    <property type="expression patterns" value="Expressed in ovary and 1 other cell type or tissue"/>
</dbReference>
<dbReference type="InterPro" id="IPR051435">
    <property type="entry name" value="RING_finger_E3_ubiq-ligases"/>
</dbReference>
<organism evidence="7 8">
    <name type="scientific">Oryzias latipes</name>
    <name type="common">Japanese rice fish</name>
    <name type="synonym">Japanese killifish</name>
    <dbReference type="NCBI Taxonomy" id="8090"/>
    <lineage>
        <taxon>Eukaryota</taxon>
        <taxon>Metazoa</taxon>
        <taxon>Chordata</taxon>
        <taxon>Craniata</taxon>
        <taxon>Vertebrata</taxon>
        <taxon>Euteleostomi</taxon>
        <taxon>Actinopterygii</taxon>
        <taxon>Neopterygii</taxon>
        <taxon>Teleostei</taxon>
        <taxon>Neoteleostei</taxon>
        <taxon>Acanthomorphata</taxon>
        <taxon>Ovalentaria</taxon>
        <taxon>Atherinomorphae</taxon>
        <taxon>Beloniformes</taxon>
        <taxon>Adrianichthyidae</taxon>
        <taxon>Oryziinae</taxon>
        <taxon>Oryzias</taxon>
    </lineage>
</organism>
<reference evidence="7" key="3">
    <citation type="submission" date="2025-09" db="UniProtKB">
        <authorList>
            <consortium name="Ensembl"/>
        </authorList>
    </citation>
    <scope>IDENTIFICATION</scope>
    <source>
        <strain evidence="7">Hd-rR</strain>
    </source>
</reference>
<evidence type="ECO:0000256" key="3">
    <source>
        <dbReference type="ARBA" id="ARBA00022833"/>
    </source>
</evidence>
<dbReference type="Pfam" id="PF13445">
    <property type="entry name" value="zf-RING_UBOX"/>
    <property type="match status" value="1"/>
</dbReference>
<protein>
    <recommendedName>
        <fullName evidence="6">RING-type domain-containing protein</fullName>
    </recommendedName>
</protein>
<dbReference type="PANTHER" id="PTHR22791:SF4">
    <property type="entry name" value="RING FINGER PROTEIN 223"/>
    <property type="match status" value="1"/>
</dbReference>
<dbReference type="PANTHER" id="PTHR22791">
    <property type="entry name" value="RING-TYPE DOMAIN-CONTAINING PROTEIN"/>
    <property type="match status" value="1"/>
</dbReference>
<dbReference type="STRING" id="8090.ENSORLP00000045021"/>
<dbReference type="GO" id="GO:0016567">
    <property type="term" value="P:protein ubiquitination"/>
    <property type="evidence" value="ECO:0000318"/>
    <property type="project" value="GO_Central"/>
</dbReference>
<dbReference type="GeneTree" id="ENSGT00940000163259"/>
<dbReference type="InterPro" id="IPR001841">
    <property type="entry name" value="Znf_RING"/>
</dbReference>
<dbReference type="InterPro" id="IPR017907">
    <property type="entry name" value="Znf_RING_CS"/>
</dbReference>
<accession>A0A3B3IM50</accession>
<keyword evidence="8" id="KW-1185">Reference proteome</keyword>
<evidence type="ECO:0000259" key="6">
    <source>
        <dbReference type="PROSITE" id="PS50089"/>
    </source>
</evidence>
<evidence type="ECO:0000313" key="7">
    <source>
        <dbReference type="Ensembl" id="ENSORLP00000045021.1"/>
    </source>
</evidence>
<keyword evidence="3" id="KW-0862">Zinc</keyword>
<evidence type="ECO:0000256" key="4">
    <source>
        <dbReference type="PROSITE-ProRule" id="PRU00175"/>
    </source>
</evidence>
<dbReference type="GO" id="GO:0061630">
    <property type="term" value="F:ubiquitin protein ligase activity"/>
    <property type="evidence" value="ECO:0000318"/>
    <property type="project" value="GO_Central"/>
</dbReference>
<dbReference type="AlphaFoldDB" id="A0A3B3IM50"/>
<evidence type="ECO:0000313" key="8">
    <source>
        <dbReference type="Proteomes" id="UP000001038"/>
    </source>
</evidence>
<dbReference type="Proteomes" id="UP000001038">
    <property type="component" value="Chromosome 7"/>
</dbReference>
<dbReference type="Gene3D" id="3.30.40.10">
    <property type="entry name" value="Zinc/RING finger domain, C3HC4 (zinc finger)"/>
    <property type="match status" value="1"/>
</dbReference>
<dbReference type="InParanoid" id="A0A3B3IM50"/>
<dbReference type="InterPro" id="IPR027370">
    <property type="entry name" value="Znf-RING_euk"/>
</dbReference>
<dbReference type="SMART" id="SM00184">
    <property type="entry name" value="RING"/>
    <property type="match status" value="1"/>
</dbReference>
<proteinExistence type="predicted"/>
<dbReference type="SUPFAM" id="SSF57850">
    <property type="entry name" value="RING/U-box"/>
    <property type="match status" value="1"/>
</dbReference>
<evidence type="ECO:0000256" key="5">
    <source>
        <dbReference type="SAM" id="MobiDB-lite"/>
    </source>
</evidence>
<feature type="region of interest" description="Disordered" evidence="5">
    <location>
        <begin position="1"/>
        <end position="38"/>
    </location>
</feature>
<dbReference type="GO" id="GO:0008270">
    <property type="term" value="F:zinc ion binding"/>
    <property type="evidence" value="ECO:0007669"/>
    <property type="project" value="UniProtKB-KW"/>
</dbReference>
<dbReference type="Ensembl" id="ENSORLT00000039802.1">
    <property type="protein sequence ID" value="ENSORLP00000045021.1"/>
    <property type="gene ID" value="ENSORLG00000023532.1"/>
</dbReference>